<sequence>MNFKHWLITQIASEASIAEEEVDCDMAFEHFNLDSLSIVSISFEMESVFQLENVDPSLFSEFNTINKLCVWMENQQ</sequence>
<proteinExistence type="predicted"/>
<evidence type="ECO:0000313" key="2">
    <source>
        <dbReference type="EMBL" id="AWL10318.1"/>
    </source>
</evidence>
<name>A0A2S2DY45_9BACT</name>
<dbReference type="Proteomes" id="UP000245468">
    <property type="component" value="Chromosome"/>
</dbReference>
<dbReference type="AlphaFoldDB" id="A0A2S2DY45"/>
<evidence type="ECO:0000259" key="1">
    <source>
        <dbReference type="PROSITE" id="PS50075"/>
    </source>
</evidence>
<reference evidence="3" key="1">
    <citation type="submission" date="2018-05" db="EMBL/GenBank/DDBJ databases">
        <title>Pseudarcicella sp. HME7025 Genome sequencing and assembly.</title>
        <authorList>
            <person name="Kim H."/>
            <person name="Kang H."/>
            <person name="Joh K."/>
        </authorList>
    </citation>
    <scope>NUCLEOTIDE SEQUENCE [LARGE SCALE GENOMIC DNA]</scope>
    <source>
        <strain evidence="3">HME7025</strain>
    </source>
</reference>
<dbReference type="Pfam" id="PF00550">
    <property type="entry name" value="PP-binding"/>
    <property type="match status" value="1"/>
</dbReference>
<gene>
    <name evidence="2" type="ORF">HME7025_02478</name>
</gene>
<dbReference type="OrthoDB" id="961722at2"/>
<dbReference type="InterPro" id="IPR009081">
    <property type="entry name" value="PP-bd_ACP"/>
</dbReference>
<organism evidence="2 3">
    <name type="scientific">Aquirufa nivalisilvae</name>
    <dbReference type="NCBI Taxonomy" id="2516557"/>
    <lineage>
        <taxon>Bacteria</taxon>
        <taxon>Pseudomonadati</taxon>
        <taxon>Bacteroidota</taxon>
        <taxon>Cytophagia</taxon>
        <taxon>Cytophagales</taxon>
        <taxon>Flectobacillaceae</taxon>
        <taxon>Aquirufa</taxon>
    </lineage>
</organism>
<dbReference type="PROSITE" id="PS50075">
    <property type="entry name" value="CARRIER"/>
    <property type="match status" value="1"/>
</dbReference>
<dbReference type="SUPFAM" id="SSF47336">
    <property type="entry name" value="ACP-like"/>
    <property type="match status" value="1"/>
</dbReference>
<dbReference type="Gene3D" id="1.10.1200.10">
    <property type="entry name" value="ACP-like"/>
    <property type="match status" value="1"/>
</dbReference>
<dbReference type="RefSeq" id="WP_109324500.1">
    <property type="nucleotide sequence ID" value="NZ_CP029346.1"/>
</dbReference>
<dbReference type="EMBL" id="CP029346">
    <property type="protein sequence ID" value="AWL10318.1"/>
    <property type="molecule type" value="Genomic_DNA"/>
</dbReference>
<protein>
    <recommendedName>
        <fullName evidence="1">Carrier domain-containing protein</fullName>
    </recommendedName>
</protein>
<accession>A0A2S2DY45</accession>
<evidence type="ECO:0000313" key="3">
    <source>
        <dbReference type="Proteomes" id="UP000245468"/>
    </source>
</evidence>
<dbReference type="KEGG" id="psez:HME7025_02478"/>
<feature type="domain" description="Carrier" evidence="1">
    <location>
        <begin position="1"/>
        <end position="76"/>
    </location>
</feature>
<dbReference type="InterPro" id="IPR036736">
    <property type="entry name" value="ACP-like_sf"/>
</dbReference>
<keyword evidence="3" id="KW-1185">Reference proteome</keyword>